<protein>
    <recommendedName>
        <fullName evidence="3">Class I SAM-dependent methyltransferase</fullName>
    </recommendedName>
</protein>
<dbReference type="Gene3D" id="3.40.50.150">
    <property type="entry name" value="Vaccinia Virus protein VP39"/>
    <property type="match status" value="1"/>
</dbReference>
<dbReference type="Proteomes" id="UP001198893">
    <property type="component" value="Unassembled WGS sequence"/>
</dbReference>
<reference evidence="1" key="1">
    <citation type="submission" date="2021-10" db="EMBL/GenBank/DDBJ databases">
        <title>Anaerobic single-cell dispensing facilitates the cultivation of human gut bacteria.</title>
        <authorList>
            <person name="Afrizal A."/>
        </authorList>
    </citation>
    <scope>NUCLEOTIDE SEQUENCE</scope>
    <source>
        <strain evidence="1">CLA-AA-H204</strain>
    </source>
</reference>
<accession>A0AAW4W918</accession>
<proteinExistence type="predicted"/>
<organism evidence="1 2">
    <name type="scientific">Roseburia amylophila</name>
    <dbReference type="NCBI Taxonomy" id="2981794"/>
    <lineage>
        <taxon>Bacteria</taxon>
        <taxon>Bacillati</taxon>
        <taxon>Bacillota</taxon>
        <taxon>Clostridia</taxon>
        <taxon>Lachnospirales</taxon>
        <taxon>Lachnospiraceae</taxon>
        <taxon>Roseburia</taxon>
    </lineage>
</organism>
<name>A0AAW4W918_9FIRM</name>
<evidence type="ECO:0000313" key="1">
    <source>
        <dbReference type="EMBL" id="MCC2241263.1"/>
    </source>
</evidence>
<dbReference type="AlphaFoldDB" id="A0AAW4W918"/>
<gene>
    <name evidence="1" type="ORF">LKD47_02940</name>
</gene>
<dbReference type="EMBL" id="JAJEQW010000002">
    <property type="protein sequence ID" value="MCC2241263.1"/>
    <property type="molecule type" value="Genomic_DNA"/>
</dbReference>
<dbReference type="InterPro" id="IPR029063">
    <property type="entry name" value="SAM-dependent_MTases_sf"/>
</dbReference>
<comment type="caution">
    <text evidence="1">The sequence shown here is derived from an EMBL/GenBank/DDBJ whole genome shotgun (WGS) entry which is preliminary data.</text>
</comment>
<sequence>MVVALKLGYEVTAVDFVQHCIDDTKSRVESIDKEAIYISYTDIDVIVTWGVFFCNWKEKIVEFLKKANRILKSDGEMFCNFRTQRDDMYSHSENYGKFIEENQSAPERYLYFTTKDDLEKW</sequence>
<evidence type="ECO:0000313" key="2">
    <source>
        <dbReference type="Proteomes" id="UP001198893"/>
    </source>
</evidence>
<dbReference type="RefSeq" id="WP_227709640.1">
    <property type="nucleotide sequence ID" value="NZ_JAJEQW010000002.1"/>
</dbReference>
<dbReference type="SUPFAM" id="SSF53335">
    <property type="entry name" value="S-adenosyl-L-methionine-dependent methyltransferases"/>
    <property type="match status" value="1"/>
</dbReference>
<evidence type="ECO:0008006" key="3">
    <source>
        <dbReference type="Google" id="ProtNLM"/>
    </source>
</evidence>